<dbReference type="EMBL" id="BAAAFD010000004">
    <property type="protein sequence ID" value="GAA0856503.1"/>
    <property type="molecule type" value="Genomic_DNA"/>
</dbReference>
<name>A0ABN1LIJ4_9ALTE</name>
<reference evidence="2 3" key="1">
    <citation type="journal article" date="2019" name="Int. J. Syst. Evol. Microbiol.">
        <title>The Global Catalogue of Microorganisms (GCM) 10K type strain sequencing project: providing services to taxonomists for standard genome sequencing and annotation.</title>
        <authorList>
            <consortium name="The Broad Institute Genomics Platform"/>
            <consortium name="The Broad Institute Genome Sequencing Center for Infectious Disease"/>
            <person name="Wu L."/>
            <person name="Ma J."/>
        </authorList>
    </citation>
    <scope>NUCLEOTIDE SEQUENCE [LARGE SCALE GENOMIC DNA]</scope>
    <source>
        <strain evidence="2 3">JCM 15896</strain>
    </source>
</reference>
<evidence type="ECO:0000259" key="1">
    <source>
        <dbReference type="Pfam" id="PF00561"/>
    </source>
</evidence>
<dbReference type="SUPFAM" id="SSF53474">
    <property type="entry name" value="alpha/beta-Hydrolases"/>
    <property type="match status" value="1"/>
</dbReference>
<comment type="caution">
    <text evidence="2">The sequence shown here is derived from an EMBL/GenBank/DDBJ whole genome shotgun (WGS) entry which is preliminary data.</text>
</comment>
<accession>A0ABN1LIJ4</accession>
<evidence type="ECO:0000313" key="3">
    <source>
        <dbReference type="Proteomes" id="UP001500359"/>
    </source>
</evidence>
<evidence type="ECO:0000313" key="2">
    <source>
        <dbReference type="EMBL" id="GAA0856503.1"/>
    </source>
</evidence>
<dbReference type="Pfam" id="PF00561">
    <property type="entry name" value="Abhydrolase_1"/>
    <property type="match status" value="1"/>
</dbReference>
<gene>
    <name evidence="2" type="ORF">GCM10009114_18700</name>
</gene>
<dbReference type="InterPro" id="IPR029058">
    <property type="entry name" value="AB_hydrolase_fold"/>
</dbReference>
<dbReference type="Proteomes" id="UP001500359">
    <property type="component" value="Unassembled WGS sequence"/>
</dbReference>
<feature type="domain" description="AB hydrolase-1" evidence="1">
    <location>
        <begin position="40"/>
        <end position="164"/>
    </location>
</feature>
<organism evidence="2 3">
    <name type="scientific">Aliiglaciecola litoralis</name>
    <dbReference type="NCBI Taxonomy" id="582857"/>
    <lineage>
        <taxon>Bacteria</taxon>
        <taxon>Pseudomonadati</taxon>
        <taxon>Pseudomonadota</taxon>
        <taxon>Gammaproteobacteria</taxon>
        <taxon>Alteromonadales</taxon>
        <taxon>Alteromonadaceae</taxon>
        <taxon>Aliiglaciecola</taxon>
    </lineage>
</organism>
<dbReference type="InterPro" id="IPR000073">
    <property type="entry name" value="AB_hydrolase_1"/>
</dbReference>
<proteinExistence type="predicted"/>
<dbReference type="Gene3D" id="3.40.50.1820">
    <property type="entry name" value="alpha/beta hydrolase"/>
    <property type="match status" value="1"/>
</dbReference>
<protein>
    <recommendedName>
        <fullName evidence="1">AB hydrolase-1 domain-containing protein</fullName>
    </recommendedName>
</protein>
<keyword evidence="3" id="KW-1185">Reference proteome</keyword>
<sequence>MNEEALLVGPTKSLAAIYSAGLVTEGKDPKTAVLLLNSGLIHHAGPARLYTRLARCLASKGKHTIRFDLSGIGDSIARPDNLSIYQIATQEPKEVMDYLQRRGFTQFILAGICSGAYCAFKAALVDHRVIATVLINYQDDTVNNQLTEQAWSQRYWRNSLFRLDAWRNLVTGNVNYQRLFSTLGKSVKSVVMKTADPQNSESDKNNAQSASFADEMERLLEREVRVLMLISGLDISQEFLRVLMGDKLNHFQQHPMVEVCVIDGADHLFTNLSHQQQFIDIVESWITPIQ</sequence>
<dbReference type="RefSeq" id="WP_343859103.1">
    <property type="nucleotide sequence ID" value="NZ_BAAAFD010000004.1"/>
</dbReference>